<dbReference type="CDD" id="cd14014">
    <property type="entry name" value="STKc_PknB_like"/>
    <property type="match status" value="1"/>
</dbReference>
<keyword evidence="2" id="KW-0677">Repeat</keyword>
<dbReference type="InterPro" id="IPR000719">
    <property type="entry name" value="Prot_kinase_dom"/>
</dbReference>
<dbReference type="InterPro" id="IPR008271">
    <property type="entry name" value="Ser/Thr_kinase_AS"/>
</dbReference>
<dbReference type="KEGG" id="fri:FraEuI1c_6086"/>
<evidence type="ECO:0000313" key="7">
    <source>
        <dbReference type="EMBL" id="ADP84070.1"/>
    </source>
</evidence>
<feature type="repeat" description="WD" evidence="3">
    <location>
        <begin position="761"/>
        <end position="794"/>
    </location>
</feature>
<dbReference type="Pfam" id="PF00400">
    <property type="entry name" value="WD40"/>
    <property type="match status" value="7"/>
</dbReference>
<feature type="repeat" description="WD" evidence="3">
    <location>
        <begin position="626"/>
        <end position="667"/>
    </location>
</feature>
<dbReference type="PROSITE" id="PS50294">
    <property type="entry name" value="WD_REPEATS_REGION"/>
    <property type="match status" value="7"/>
</dbReference>
<dbReference type="RefSeq" id="WP_013427188.1">
    <property type="nucleotide sequence ID" value="NC_014666.1"/>
</dbReference>
<dbReference type="CDD" id="cd00200">
    <property type="entry name" value="WD40"/>
    <property type="match status" value="1"/>
</dbReference>
<dbReference type="InParanoid" id="E3J106"/>
<feature type="compositionally biased region" description="Pro residues" evidence="4">
    <location>
        <begin position="75"/>
        <end position="98"/>
    </location>
</feature>
<dbReference type="Pfam" id="PF00069">
    <property type="entry name" value="Pkinase"/>
    <property type="match status" value="1"/>
</dbReference>
<feature type="compositionally biased region" description="Polar residues" evidence="4">
    <location>
        <begin position="18"/>
        <end position="29"/>
    </location>
</feature>
<keyword evidence="7" id="KW-0808">Transferase</keyword>
<dbReference type="eggNOG" id="COG0515">
    <property type="taxonomic scope" value="Bacteria"/>
</dbReference>
<sequence length="964" mass="99006">MRRNQRQALAVPAARPQPSASTGAATGGNTVADQAAAENTAASAVADVAATTTASAVADVPATTAKAGVAEAEPPLAPPPLAPPALAPPAEPGAPLPAAPSEAAAHLSTAQTLLGLAAPRRAPVVAQQAPTLPQQLTLPTHPTYPLGAVAAEPLAPDDPEQLGDYQLVGRLGEGGMGTVYLGVAGADTAIGPHGLDGELRLVAIKMIRADLARLPEFRARFLREADVARRVSRFCTAEVLEVVDPPNGPPYLVTEYIDGLTLTRAVLAGGPLRTGDLERLAVSVAAALTAIHGAGLVHRDLKPSNVILSALGPRVIDFGIAQATDAHGVLSHDIQRIGTPAFMAPEQANGQPVTAAADIFAWGGLMTYAGTGVLPFGDGPTPVQLYRVVHTEPNLDGLGPALRPIVTHAMRKDPADRPTAQELFLQLVGMGPQTHLDPAVSHAIRSGALPGPPTALVDTDPQPRLDLGHAADAAANASPAAATATTGTTGTAPGTTNGQAAHLAATLRALIRPRVDEQAASPDPAPDASAIRTWRDGLRHVSLLVTPLLALLLIGILIPVVLLHGPTKSPTPASVATDVAASADQVRPTDAALADALSLAAFRISPALAARAGLRTSFAAAAATPLTGHTGAVLGAAVSPDGRVAATASADGSIRLWDVRDAESSRPLAVIDQQDGWVTAAAFSPDGNLLATAGYNRLATLWDVSDPTRPSKVASLRGHDGYVASVAFSPDGNLLATAGYDDTARVWNVVDPTDPVQLAVLTGHTGWVRQVAFSPDGRLLATASTDHTTRLWDVAVPTSPTLLATLTGHTDYVWALAFSPDGRELATAGYDGTARLWDVTDPAHPRAVATIPADAHWVLAVAFSPDGRTLATGGRDGTVHLWDLTAPGQPAAAGVLAGHSDWIESIAFTPDGRALLTGSADRTARLTPLSDDALTAAACRDRSSQLDSSQWQHYVPEVPYRPTC</sequence>
<feature type="domain" description="Protein kinase" evidence="6">
    <location>
        <begin position="165"/>
        <end position="440"/>
    </location>
</feature>
<feature type="repeat" description="WD" evidence="3">
    <location>
        <begin position="716"/>
        <end position="749"/>
    </location>
</feature>
<dbReference type="PANTHER" id="PTHR19879:SF9">
    <property type="entry name" value="TRANSCRIPTION INITIATION FACTOR TFIID SUBUNIT 5"/>
    <property type="match status" value="1"/>
</dbReference>
<dbReference type="InterPro" id="IPR015943">
    <property type="entry name" value="WD40/YVTN_repeat-like_dom_sf"/>
</dbReference>
<protein>
    <submittedName>
        <fullName evidence="7">Serine/threonine protein kinase with WD40 repeats</fullName>
    </submittedName>
</protein>
<dbReference type="Gene3D" id="1.10.510.10">
    <property type="entry name" value="Transferase(Phosphotransferase) domain 1"/>
    <property type="match status" value="1"/>
</dbReference>
<dbReference type="Proteomes" id="UP000002484">
    <property type="component" value="Chromosome"/>
</dbReference>
<dbReference type="SMART" id="SM00220">
    <property type="entry name" value="S_TKc"/>
    <property type="match status" value="1"/>
</dbReference>
<organism evidence="7 8">
    <name type="scientific">Pseudofrankia inefficax (strain DSM 45817 / CECT 9037 / DDB 130130 / EuI1c)</name>
    <name type="common">Frankia inefficax</name>
    <dbReference type="NCBI Taxonomy" id="298654"/>
    <lineage>
        <taxon>Bacteria</taxon>
        <taxon>Bacillati</taxon>
        <taxon>Actinomycetota</taxon>
        <taxon>Actinomycetes</taxon>
        <taxon>Frankiales</taxon>
        <taxon>Frankiaceae</taxon>
        <taxon>Pseudofrankia</taxon>
    </lineage>
</organism>
<feature type="repeat" description="WD" evidence="3">
    <location>
        <begin position="806"/>
        <end position="847"/>
    </location>
</feature>
<accession>E3J106</accession>
<dbReference type="PROSITE" id="PS50011">
    <property type="entry name" value="PROTEIN_KINASE_DOM"/>
    <property type="match status" value="1"/>
</dbReference>
<dbReference type="PROSITE" id="PS00108">
    <property type="entry name" value="PROTEIN_KINASE_ST"/>
    <property type="match status" value="1"/>
</dbReference>
<dbReference type="eggNOG" id="COG2319">
    <property type="taxonomic scope" value="Bacteria"/>
</dbReference>
<gene>
    <name evidence="7" type="ordered locus">FraEuI1c_6086</name>
</gene>
<keyword evidence="5" id="KW-1133">Transmembrane helix</keyword>
<feature type="repeat" description="WD" evidence="3">
    <location>
        <begin position="896"/>
        <end position="926"/>
    </location>
</feature>
<dbReference type="SUPFAM" id="SSF50978">
    <property type="entry name" value="WD40 repeat-like"/>
    <property type="match status" value="1"/>
</dbReference>
<dbReference type="HOGENOM" id="CLU_000288_135_4_11"/>
<keyword evidence="7" id="KW-0723">Serine/threonine-protein kinase</keyword>
<dbReference type="InterPro" id="IPR001680">
    <property type="entry name" value="WD40_rpt"/>
</dbReference>
<dbReference type="InterPro" id="IPR036322">
    <property type="entry name" value="WD40_repeat_dom_sf"/>
</dbReference>
<evidence type="ECO:0000259" key="6">
    <source>
        <dbReference type="PROSITE" id="PS50011"/>
    </source>
</evidence>
<dbReference type="SUPFAM" id="SSF56112">
    <property type="entry name" value="Protein kinase-like (PK-like)"/>
    <property type="match status" value="1"/>
</dbReference>
<feature type="region of interest" description="Disordered" evidence="4">
    <location>
        <begin position="1"/>
        <end position="32"/>
    </location>
</feature>
<dbReference type="SMART" id="SM00320">
    <property type="entry name" value="WD40"/>
    <property type="match status" value="7"/>
</dbReference>
<dbReference type="PANTHER" id="PTHR19879">
    <property type="entry name" value="TRANSCRIPTION INITIATION FACTOR TFIID"/>
    <property type="match status" value="1"/>
</dbReference>
<feature type="repeat" description="WD" evidence="3">
    <location>
        <begin position="851"/>
        <end position="884"/>
    </location>
</feature>
<dbReference type="Gene3D" id="2.130.10.10">
    <property type="entry name" value="YVTN repeat-like/Quinoprotein amine dehydrogenase"/>
    <property type="match status" value="3"/>
</dbReference>
<keyword evidence="5" id="KW-0812">Transmembrane</keyword>
<evidence type="ECO:0000256" key="4">
    <source>
        <dbReference type="SAM" id="MobiDB-lite"/>
    </source>
</evidence>
<keyword evidence="1 3" id="KW-0853">WD repeat</keyword>
<feature type="region of interest" description="Disordered" evidence="4">
    <location>
        <begin position="69"/>
        <end position="103"/>
    </location>
</feature>
<dbReference type="InterPro" id="IPR019775">
    <property type="entry name" value="WD40_repeat_CS"/>
</dbReference>
<dbReference type="PROSITE" id="PS50082">
    <property type="entry name" value="WD_REPEATS_2"/>
    <property type="match status" value="7"/>
</dbReference>
<dbReference type="PRINTS" id="PR00320">
    <property type="entry name" value="GPROTEINBRPT"/>
</dbReference>
<keyword evidence="7" id="KW-0418">Kinase</keyword>
<name>E3J106_PSEI1</name>
<dbReference type="PROSITE" id="PS00678">
    <property type="entry name" value="WD_REPEATS_1"/>
    <property type="match status" value="6"/>
</dbReference>
<dbReference type="GO" id="GO:0005524">
    <property type="term" value="F:ATP binding"/>
    <property type="evidence" value="ECO:0007669"/>
    <property type="project" value="InterPro"/>
</dbReference>
<keyword evidence="8" id="KW-1185">Reference proteome</keyword>
<feature type="repeat" description="WD" evidence="3">
    <location>
        <begin position="671"/>
        <end position="712"/>
    </location>
</feature>
<feature type="region of interest" description="Disordered" evidence="4">
    <location>
        <begin position="473"/>
        <end position="497"/>
    </location>
</feature>
<proteinExistence type="predicted"/>
<feature type="transmembrane region" description="Helical" evidence="5">
    <location>
        <begin position="541"/>
        <end position="562"/>
    </location>
</feature>
<evidence type="ECO:0000256" key="5">
    <source>
        <dbReference type="SAM" id="Phobius"/>
    </source>
</evidence>
<keyword evidence="5" id="KW-0472">Membrane</keyword>
<evidence type="ECO:0000313" key="8">
    <source>
        <dbReference type="Proteomes" id="UP000002484"/>
    </source>
</evidence>
<dbReference type="InterPro" id="IPR020472">
    <property type="entry name" value="WD40_PAC1"/>
</dbReference>
<dbReference type="STRING" id="298654.FraEuI1c_6086"/>
<evidence type="ECO:0000256" key="3">
    <source>
        <dbReference type="PROSITE-ProRule" id="PRU00221"/>
    </source>
</evidence>
<evidence type="ECO:0000256" key="1">
    <source>
        <dbReference type="ARBA" id="ARBA00022574"/>
    </source>
</evidence>
<dbReference type="Gene3D" id="3.30.200.20">
    <property type="entry name" value="Phosphorylase Kinase, domain 1"/>
    <property type="match status" value="1"/>
</dbReference>
<reference evidence="7 8" key="1">
    <citation type="submission" date="2010-10" db="EMBL/GenBank/DDBJ databases">
        <title>Complete sequence of Frankia sp. EuI1c.</title>
        <authorList>
            <consortium name="US DOE Joint Genome Institute"/>
            <person name="Lucas S."/>
            <person name="Copeland A."/>
            <person name="Lapidus A."/>
            <person name="Cheng J.-F."/>
            <person name="Bruce D."/>
            <person name="Goodwin L."/>
            <person name="Pitluck S."/>
            <person name="Chertkov O."/>
            <person name="Detter J.C."/>
            <person name="Han C."/>
            <person name="Tapia R."/>
            <person name="Land M."/>
            <person name="Hauser L."/>
            <person name="Jeffries C."/>
            <person name="Kyrpides N."/>
            <person name="Ivanova N."/>
            <person name="Mikhailova N."/>
            <person name="Beauchemin N."/>
            <person name="Sen A."/>
            <person name="Sur S.A."/>
            <person name="Gtari M."/>
            <person name="Wall L."/>
            <person name="Tisa L."/>
            <person name="Woyke T."/>
        </authorList>
    </citation>
    <scope>NUCLEOTIDE SEQUENCE [LARGE SCALE GENOMIC DNA]</scope>
    <source>
        <strain evidence="8">DSM 45817 / CECT 9037 / EuI1c</strain>
    </source>
</reference>
<dbReference type="EMBL" id="CP002299">
    <property type="protein sequence ID" value="ADP84070.1"/>
    <property type="molecule type" value="Genomic_DNA"/>
</dbReference>
<dbReference type="AlphaFoldDB" id="E3J106"/>
<dbReference type="InterPro" id="IPR011009">
    <property type="entry name" value="Kinase-like_dom_sf"/>
</dbReference>
<dbReference type="GO" id="GO:0004674">
    <property type="term" value="F:protein serine/threonine kinase activity"/>
    <property type="evidence" value="ECO:0007669"/>
    <property type="project" value="UniProtKB-KW"/>
</dbReference>
<evidence type="ECO:0000256" key="2">
    <source>
        <dbReference type="ARBA" id="ARBA00022737"/>
    </source>
</evidence>